<dbReference type="EMBL" id="HBKN01010542">
    <property type="protein sequence ID" value="CAE2277770.1"/>
    <property type="molecule type" value="Transcribed_RNA"/>
</dbReference>
<feature type="coiled-coil region" evidence="1">
    <location>
        <begin position="72"/>
        <end position="123"/>
    </location>
</feature>
<protein>
    <submittedName>
        <fullName evidence="2">Uncharacterized protein</fullName>
    </submittedName>
</protein>
<reference evidence="2" key="1">
    <citation type="submission" date="2021-01" db="EMBL/GenBank/DDBJ databases">
        <authorList>
            <person name="Corre E."/>
            <person name="Pelletier E."/>
            <person name="Niang G."/>
            <person name="Scheremetjew M."/>
            <person name="Finn R."/>
            <person name="Kale V."/>
            <person name="Holt S."/>
            <person name="Cochrane G."/>
            <person name="Meng A."/>
            <person name="Brown T."/>
            <person name="Cohen L."/>
        </authorList>
    </citation>
    <scope>NUCLEOTIDE SEQUENCE</scope>
    <source>
        <strain evidence="2">CCMP 2712</strain>
    </source>
</reference>
<organism evidence="2">
    <name type="scientific">Guillardia theta</name>
    <name type="common">Cryptophyte</name>
    <name type="synonym">Cryptomonas phi</name>
    <dbReference type="NCBI Taxonomy" id="55529"/>
    <lineage>
        <taxon>Eukaryota</taxon>
        <taxon>Cryptophyceae</taxon>
        <taxon>Pyrenomonadales</taxon>
        <taxon>Geminigeraceae</taxon>
        <taxon>Guillardia</taxon>
    </lineage>
</organism>
<name>A0A7S4NC11_GUITH</name>
<keyword evidence="1" id="KW-0175">Coiled coil</keyword>
<sequence>MQQAEGLAEHAQQEFLVRNAEKKAAWDLVAARKAELDQAELSGDRKRKGEANMKLLSARLAVARLEADEKKRVEARKQVWQEEHELAGLERDTVREALALVNVRKAELELAGLEEDQKKKAEAEYWCTDAELELSVATAKASLAKAERNDVGRCTREYDIASYALISHRFDGREGKFLSVLNDIAKTINLNEVLIRLKEFVQNSLDFAWTSESSRVRPSEEFSSLNPIDRIVEKAKTDQDPYLCMIEACSGCGKSLTAVDFFVRNADVSIYFLFNPSQRVDTVQDIYEPVEQITRLINKAIECDLSMLAKSHAGSQGTAPLDALEVDFATDGRKLHLLGVLAFLWSEETTWAPVSVKDAQNWKKRRWVLVDEVIPPQQEDTCIFSVTAKIVLLRRVLINSKINCILLGTNTMVMNLGMVSQSSQHLRNKVRRIYCFTHRSLPPYILPSDASEEVMNKVFGKAQVPKLLDHVNPWTCSLFLRELGRVLENSKPHMLIQSVSERLRQLIATAKPRLRQESIYCMFQIAAREPVSQLHISQGFALLNVWGNYPPPRNSEEATVLLDLEDRKPALKGTFLSELTSRFTSAVLDPITTVACVGGGNPFSHASALQVLQKIQLDQRIGQDSLSRDACKRDGNLLESFGAVVIMISSWSPPQDLLKNFAFHCGMKDERKVDDILASVANKESFVEMLTSCMCNLVPVRESEIEHSLSAVLGSYARNKDKEGRDGTFAGPASFPSMWRGGAEFKNRSANSLVQNTSSNYITGLLSHNLDVNVFMVAEMSFNIEIFMNSRYDGTEWLVLHLERKGKQTWTASTFRRPTNKRKQGEDSVDERMVEKILRKRVLMIVEIGSQTMPFYGQQCKVADSGALET</sequence>
<dbReference type="AlphaFoldDB" id="A0A7S4NC11"/>
<evidence type="ECO:0000256" key="1">
    <source>
        <dbReference type="SAM" id="Coils"/>
    </source>
</evidence>
<proteinExistence type="predicted"/>
<accession>A0A7S4NC11</accession>
<evidence type="ECO:0000313" key="2">
    <source>
        <dbReference type="EMBL" id="CAE2277770.1"/>
    </source>
</evidence>
<gene>
    <name evidence="2" type="ORF">GTHE00462_LOCUS8339</name>
</gene>